<dbReference type="HOGENOM" id="CLU_1977568_0_0_11"/>
<accession>C7PYD6</accession>
<feature type="domain" description="CATRA-Associated Small Protein" evidence="2">
    <location>
        <begin position="15"/>
        <end position="98"/>
    </location>
</feature>
<dbReference type="AlphaFoldDB" id="C7PYD6"/>
<dbReference type="KEGG" id="cai:Caci_6580"/>
<dbReference type="Proteomes" id="UP000000851">
    <property type="component" value="Chromosome"/>
</dbReference>
<evidence type="ECO:0000256" key="1">
    <source>
        <dbReference type="SAM" id="MobiDB-lite"/>
    </source>
</evidence>
<keyword evidence="4" id="KW-1185">Reference proteome</keyword>
<reference evidence="3 4" key="1">
    <citation type="journal article" date="2009" name="Stand. Genomic Sci.">
        <title>Complete genome sequence of Catenulispora acidiphila type strain (ID 139908).</title>
        <authorList>
            <person name="Copeland A."/>
            <person name="Lapidus A."/>
            <person name="Glavina Del Rio T."/>
            <person name="Nolan M."/>
            <person name="Lucas S."/>
            <person name="Chen F."/>
            <person name="Tice H."/>
            <person name="Cheng J.F."/>
            <person name="Bruce D."/>
            <person name="Goodwin L."/>
            <person name="Pitluck S."/>
            <person name="Mikhailova N."/>
            <person name="Pati A."/>
            <person name="Ivanova N."/>
            <person name="Mavromatis K."/>
            <person name="Chen A."/>
            <person name="Palaniappan K."/>
            <person name="Chain P."/>
            <person name="Land M."/>
            <person name="Hauser L."/>
            <person name="Chang Y.J."/>
            <person name="Jeffries C.D."/>
            <person name="Chertkov O."/>
            <person name="Brettin T."/>
            <person name="Detter J.C."/>
            <person name="Han C."/>
            <person name="Ali Z."/>
            <person name="Tindall B.J."/>
            <person name="Goker M."/>
            <person name="Bristow J."/>
            <person name="Eisen J.A."/>
            <person name="Markowitz V."/>
            <person name="Hugenholtz P."/>
            <person name="Kyrpides N.C."/>
            <person name="Klenk H.P."/>
        </authorList>
    </citation>
    <scope>NUCLEOTIDE SEQUENCE [LARGE SCALE GENOMIC DNA]</scope>
    <source>
        <strain evidence="4">DSM 44928 / JCM 14897 / NBRC 102108 / NRRL B-24433 / ID139908</strain>
    </source>
</reference>
<proteinExistence type="predicted"/>
<dbReference type="STRING" id="479433.Caci_6580"/>
<dbReference type="EMBL" id="CP001700">
    <property type="protein sequence ID" value="ACU75426.1"/>
    <property type="molecule type" value="Genomic_DNA"/>
</dbReference>
<evidence type="ECO:0000259" key="2">
    <source>
        <dbReference type="Pfam" id="PF20271"/>
    </source>
</evidence>
<name>C7PYD6_CATAD</name>
<organism evidence="3 4">
    <name type="scientific">Catenulispora acidiphila (strain DSM 44928 / JCM 14897 / NBRC 102108 / NRRL B-24433 / ID139908)</name>
    <dbReference type="NCBI Taxonomy" id="479433"/>
    <lineage>
        <taxon>Bacteria</taxon>
        <taxon>Bacillati</taxon>
        <taxon>Actinomycetota</taxon>
        <taxon>Actinomycetes</taxon>
        <taxon>Catenulisporales</taxon>
        <taxon>Catenulisporaceae</taxon>
        <taxon>Catenulispora</taxon>
    </lineage>
</organism>
<sequence>MSGKPRNYQGIVYAEAHALLRRTLEWEFPERRWNRVDDALAGMESALDGGSLQTFEDTVATMELLAPPRVSTRLGDRPVVPAPARVRERVNKLIERLVRLVDDADADDAEDAADDTGLSQTADPEA</sequence>
<dbReference type="InterPro" id="IPR046924">
    <property type="entry name" value="CATASP"/>
</dbReference>
<dbReference type="Pfam" id="PF20271">
    <property type="entry name" value="CATASP"/>
    <property type="match status" value="1"/>
</dbReference>
<feature type="region of interest" description="Disordered" evidence="1">
    <location>
        <begin position="105"/>
        <end position="126"/>
    </location>
</feature>
<dbReference type="RefSeq" id="WP_015795155.1">
    <property type="nucleotide sequence ID" value="NC_013131.1"/>
</dbReference>
<protein>
    <recommendedName>
        <fullName evidence="2">CATRA-Associated Small Protein domain-containing protein</fullName>
    </recommendedName>
</protein>
<dbReference type="InParanoid" id="C7PYD6"/>
<gene>
    <name evidence="3" type="ordered locus">Caci_6580</name>
</gene>
<feature type="compositionally biased region" description="Acidic residues" evidence="1">
    <location>
        <begin position="105"/>
        <end position="114"/>
    </location>
</feature>
<evidence type="ECO:0000313" key="3">
    <source>
        <dbReference type="EMBL" id="ACU75426.1"/>
    </source>
</evidence>
<feature type="compositionally biased region" description="Polar residues" evidence="1">
    <location>
        <begin position="117"/>
        <end position="126"/>
    </location>
</feature>
<evidence type="ECO:0000313" key="4">
    <source>
        <dbReference type="Proteomes" id="UP000000851"/>
    </source>
</evidence>